<evidence type="ECO:0000313" key="2">
    <source>
        <dbReference type="Proteomes" id="UP000499080"/>
    </source>
</evidence>
<dbReference type="InterPro" id="IPR036397">
    <property type="entry name" value="RNaseH_sf"/>
</dbReference>
<organism evidence="1 2">
    <name type="scientific">Araneus ventricosus</name>
    <name type="common">Orbweaver spider</name>
    <name type="synonym">Epeira ventricosa</name>
    <dbReference type="NCBI Taxonomy" id="182803"/>
    <lineage>
        <taxon>Eukaryota</taxon>
        <taxon>Metazoa</taxon>
        <taxon>Ecdysozoa</taxon>
        <taxon>Arthropoda</taxon>
        <taxon>Chelicerata</taxon>
        <taxon>Arachnida</taxon>
        <taxon>Araneae</taxon>
        <taxon>Araneomorphae</taxon>
        <taxon>Entelegynae</taxon>
        <taxon>Araneoidea</taxon>
        <taxon>Araneidae</taxon>
        <taxon>Araneus</taxon>
    </lineage>
</organism>
<dbReference type="AlphaFoldDB" id="A0A4Y2AZD1"/>
<dbReference type="PANTHER" id="PTHR47326:SF1">
    <property type="entry name" value="HTH PSQ-TYPE DOMAIN-CONTAINING PROTEIN"/>
    <property type="match status" value="1"/>
</dbReference>
<gene>
    <name evidence="1" type="ORF">AVEN_117186_1</name>
</gene>
<comment type="caution">
    <text evidence="1">The sequence shown here is derived from an EMBL/GenBank/DDBJ whole genome shotgun (WGS) entry which is preliminary data.</text>
</comment>
<dbReference type="GO" id="GO:0003676">
    <property type="term" value="F:nucleic acid binding"/>
    <property type="evidence" value="ECO:0007669"/>
    <property type="project" value="InterPro"/>
</dbReference>
<protein>
    <recommendedName>
        <fullName evidence="3">DUF4817 domain-containing protein</fullName>
    </recommendedName>
</protein>
<dbReference type="PANTHER" id="PTHR47326">
    <property type="entry name" value="TRANSPOSABLE ELEMENT TC3 TRANSPOSASE-LIKE PROTEIN"/>
    <property type="match status" value="1"/>
</dbReference>
<dbReference type="Gene3D" id="3.30.420.10">
    <property type="entry name" value="Ribonuclease H-like superfamily/Ribonuclease H"/>
    <property type="match status" value="1"/>
</dbReference>
<evidence type="ECO:0000313" key="1">
    <source>
        <dbReference type="EMBL" id="GBL84425.1"/>
    </source>
</evidence>
<reference evidence="1 2" key="1">
    <citation type="journal article" date="2019" name="Sci. Rep.">
        <title>Orb-weaving spider Araneus ventricosus genome elucidates the spidroin gene catalogue.</title>
        <authorList>
            <person name="Kono N."/>
            <person name="Nakamura H."/>
            <person name="Ohtoshi R."/>
            <person name="Moran D.A.P."/>
            <person name="Shinohara A."/>
            <person name="Yoshida Y."/>
            <person name="Fujiwara M."/>
            <person name="Mori M."/>
            <person name="Tomita M."/>
            <person name="Arakawa K."/>
        </authorList>
    </citation>
    <scope>NUCLEOTIDE SEQUENCE [LARGE SCALE GENOMIC DNA]</scope>
</reference>
<sequence length="183" mass="21240">MLYRERFSEAPHPIRRTILKVVKRLRKMGCVTSRPRVRRPHNVGRKVQPEDVLAYALAHRQNSTKDVITDFVENLPLHQRRNVWFQHDGAPPHNISNIKQYLMETFQNQAIGFGGFVEWAPRSPDLTPLDFFLWGHIKGQVYATTPRTLQDLRRSITDTCTSVTPAMLHNVQRKKSSPECKCV</sequence>
<dbReference type="EMBL" id="BGPR01000037">
    <property type="protein sequence ID" value="GBL84425.1"/>
    <property type="molecule type" value="Genomic_DNA"/>
</dbReference>
<proteinExistence type="predicted"/>
<accession>A0A4Y2AZD1</accession>
<keyword evidence="2" id="KW-1185">Reference proteome</keyword>
<evidence type="ECO:0008006" key="3">
    <source>
        <dbReference type="Google" id="ProtNLM"/>
    </source>
</evidence>
<name>A0A4Y2AZD1_ARAVE</name>
<dbReference type="Proteomes" id="UP000499080">
    <property type="component" value="Unassembled WGS sequence"/>
</dbReference>
<dbReference type="OrthoDB" id="90530at2759"/>